<evidence type="ECO:0000256" key="1">
    <source>
        <dbReference type="SAM" id="Phobius"/>
    </source>
</evidence>
<gene>
    <name evidence="2" type="ORF">LCGC14_2288900</name>
</gene>
<evidence type="ECO:0000313" key="2">
    <source>
        <dbReference type="EMBL" id="KKL52097.1"/>
    </source>
</evidence>
<name>A0A0F9FM04_9ZZZZ</name>
<keyword evidence="1" id="KW-0812">Transmembrane</keyword>
<accession>A0A0F9FM04</accession>
<dbReference type="AlphaFoldDB" id="A0A0F9FM04"/>
<comment type="caution">
    <text evidence="2">The sequence shown here is derived from an EMBL/GenBank/DDBJ whole genome shotgun (WGS) entry which is preliminary data.</text>
</comment>
<reference evidence="2" key="1">
    <citation type="journal article" date="2015" name="Nature">
        <title>Complex archaea that bridge the gap between prokaryotes and eukaryotes.</title>
        <authorList>
            <person name="Spang A."/>
            <person name="Saw J.H."/>
            <person name="Jorgensen S.L."/>
            <person name="Zaremba-Niedzwiedzka K."/>
            <person name="Martijn J."/>
            <person name="Lind A.E."/>
            <person name="van Eijk R."/>
            <person name="Schleper C."/>
            <person name="Guy L."/>
            <person name="Ettema T.J."/>
        </authorList>
    </citation>
    <scope>NUCLEOTIDE SEQUENCE</scope>
</reference>
<organism evidence="2">
    <name type="scientific">marine sediment metagenome</name>
    <dbReference type="NCBI Taxonomy" id="412755"/>
    <lineage>
        <taxon>unclassified sequences</taxon>
        <taxon>metagenomes</taxon>
        <taxon>ecological metagenomes</taxon>
    </lineage>
</organism>
<keyword evidence="1" id="KW-0472">Membrane</keyword>
<dbReference type="EMBL" id="LAZR01032011">
    <property type="protein sequence ID" value="KKL52097.1"/>
    <property type="molecule type" value="Genomic_DNA"/>
</dbReference>
<keyword evidence="1" id="KW-1133">Transmembrane helix</keyword>
<sequence length="89" mass="10172">MKLLDRYLTAWAALTVAAYVLGYYLAVSQAYDYCMDNWRDAMSYSHDPPPDDWPGLSQCGSESERTFGVWSFVTPSIPPMPAHYEDERP</sequence>
<proteinExistence type="predicted"/>
<protein>
    <submittedName>
        <fullName evidence="2">Uncharacterized protein</fullName>
    </submittedName>
</protein>
<feature type="transmembrane region" description="Helical" evidence="1">
    <location>
        <begin position="7"/>
        <end position="26"/>
    </location>
</feature>